<comment type="caution">
    <text evidence="4">The sequence shown here is derived from an EMBL/GenBank/DDBJ whole genome shotgun (WGS) entry which is preliminary data.</text>
</comment>
<evidence type="ECO:0000259" key="3">
    <source>
        <dbReference type="PROSITE" id="PS50940"/>
    </source>
</evidence>
<dbReference type="GO" id="GO:0008061">
    <property type="term" value="F:chitin binding"/>
    <property type="evidence" value="ECO:0007669"/>
    <property type="project" value="InterPro"/>
</dbReference>
<feature type="domain" description="Chitin-binding type-2" evidence="3">
    <location>
        <begin position="24"/>
        <end position="88"/>
    </location>
</feature>
<feature type="transmembrane region" description="Helical" evidence="1">
    <location>
        <begin position="381"/>
        <end position="398"/>
    </location>
</feature>
<dbReference type="Proteomes" id="UP000663856">
    <property type="component" value="Unassembled WGS sequence"/>
</dbReference>
<evidence type="ECO:0000313" key="4">
    <source>
        <dbReference type="EMBL" id="CAF2062677.1"/>
    </source>
</evidence>
<evidence type="ECO:0000313" key="5">
    <source>
        <dbReference type="Proteomes" id="UP000663856"/>
    </source>
</evidence>
<reference evidence="4" key="1">
    <citation type="submission" date="2021-02" db="EMBL/GenBank/DDBJ databases">
        <authorList>
            <person name="Nowell W R."/>
        </authorList>
    </citation>
    <scope>NUCLEOTIDE SEQUENCE</scope>
</reference>
<organism evidence="4 5">
    <name type="scientific">Rotaria magnacalcarata</name>
    <dbReference type="NCBI Taxonomy" id="392030"/>
    <lineage>
        <taxon>Eukaryota</taxon>
        <taxon>Metazoa</taxon>
        <taxon>Spiralia</taxon>
        <taxon>Gnathifera</taxon>
        <taxon>Rotifera</taxon>
        <taxon>Eurotatoria</taxon>
        <taxon>Bdelloidea</taxon>
        <taxon>Philodinida</taxon>
        <taxon>Philodinidae</taxon>
        <taxon>Rotaria</taxon>
    </lineage>
</organism>
<accession>A0A816QJF4</accession>
<dbReference type="SUPFAM" id="SSF57625">
    <property type="entry name" value="Invertebrate chitin-binding proteins"/>
    <property type="match status" value="1"/>
</dbReference>
<feature type="signal peptide" evidence="2">
    <location>
        <begin position="1"/>
        <end position="21"/>
    </location>
</feature>
<dbReference type="PROSITE" id="PS50940">
    <property type="entry name" value="CHIT_BIND_II"/>
    <property type="match status" value="1"/>
</dbReference>
<gene>
    <name evidence="4" type="ORF">WKI299_LOCUS12444</name>
</gene>
<keyword evidence="2" id="KW-0732">Signal</keyword>
<dbReference type="AlphaFoldDB" id="A0A816QJF4"/>
<dbReference type="InterPro" id="IPR036508">
    <property type="entry name" value="Chitin-bd_dom_sf"/>
</dbReference>
<dbReference type="InterPro" id="IPR002557">
    <property type="entry name" value="Chitin-bd_dom"/>
</dbReference>
<dbReference type="EMBL" id="CAJNRF010004640">
    <property type="protein sequence ID" value="CAF2062677.1"/>
    <property type="molecule type" value="Genomic_DNA"/>
</dbReference>
<protein>
    <recommendedName>
        <fullName evidence="3">Chitin-binding type-2 domain-containing protein</fullName>
    </recommendedName>
</protein>
<proteinExistence type="predicted"/>
<sequence>MPLSTIVFLQSLFLMIILIHGEDSFDCTGYEDDSYHPIFDADDCRRYWHCIYVDTVYMHAVKRVCPAGTEFDATLKKCETSGQVDCVPLKSPRGSRMTTTTKAWKWKYSRLFSQKYRRTTTPYFITTRKRRIFDVGDSVEEDITTVLTPEVETTESMQVLPFTQPPTASTNVFFLEKLSKDFHALLSNRRPHKSRAGIAQLFQPGEPENEAIIYTTTTARQRIRRTRSTTQSTSIQMTTQSPLTTFFITAEPTTITITTAPIILHTTIPTTTTTTTTTTSSSATLTPETTAKTQSDTTINISSQSRMNGKSRRNNMTLYILTSDDHKIRRFSINHTRGFLLNCNQLRRRLLGRRRLRDIFQANSTYSPIMRYASTSSRQTFHHNILSLTIISLFFFFLQK</sequence>
<keyword evidence="1" id="KW-1133">Transmembrane helix</keyword>
<keyword evidence="1" id="KW-0472">Membrane</keyword>
<dbReference type="Pfam" id="PF01607">
    <property type="entry name" value="CBM_14"/>
    <property type="match status" value="1"/>
</dbReference>
<feature type="chain" id="PRO_5032463938" description="Chitin-binding type-2 domain-containing protein" evidence="2">
    <location>
        <begin position="22"/>
        <end position="400"/>
    </location>
</feature>
<dbReference type="Gene3D" id="2.170.140.10">
    <property type="entry name" value="Chitin binding domain"/>
    <property type="match status" value="1"/>
</dbReference>
<keyword evidence="1" id="KW-0812">Transmembrane</keyword>
<dbReference type="SMART" id="SM00494">
    <property type="entry name" value="ChtBD2"/>
    <property type="match status" value="1"/>
</dbReference>
<name>A0A816QJF4_9BILA</name>
<dbReference type="GO" id="GO:0005576">
    <property type="term" value="C:extracellular region"/>
    <property type="evidence" value="ECO:0007669"/>
    <property type="project" value="InterPro"/>
</dbReference>
<evidence type="ECO:0000256" key="2">
    <source>
        <dbReference type="SAM" id="SignalP"/>
    </source>
</evidence>
<evidence type="ECO:0000256" key="1">
    <source>
        <dbReference type="SAM" id="Phobius"/>
    </source>
</evidence>